<dbReference type="OrthoDB" id="2152029at2759"/>
<dbReference type="Pfam" id="PF07859">
    <property type="entry name" value="Abhydrolase_3"/>
    <property type="match status" value="1"/>
</dbReference>
<dbReference type="SUPFAM" id="SSF53474">
    <property type="entry name" value="alpha/beta-Hydrolases"/>
    <property type="match status" value="1"/>
</dbReference>
<keyword evidence="1 3" id="KW-0378">Hydrolase</keyword>
<dbReference type="InterPro" id="IPR029058">
    <property type="entry name" value="AB_hydrolase_fold"/>
</dbReference>
<proteinExistence type="predicted"/>
<gene>
    <name evidence="3" type="ORF">BD311DRAFT_761688</name>
</gene>
<protein>
    <submittedName>
        <fullName evidence="3">Alpha/beta-hydrolase</fullName>
    </submittedName>
</protein>
<dbReference type="Gene3D" id="3.40.50.1820">
    <property type="entry name" value="alpha/beta hydrolase"/>
    <property type="match status" value="1"/>
</dbReference>
<dbReference type="InterPro" id="IPR050300">
    <property type="entry name" value="GDXG_lipolytic_enzyme"/>
</dbReference>
<dbReference type="InterPro" id="IPR013094">
    <property type="entry name" value="AB_hydrolase_3"/>
</dbReference>
<sequence>MKAVRRFVDRIKGEAPERPTSPANALPVVQTSEVTIPPASSDILDEELKGWADEADVGLDSVDGVWWRYGDLDGALALAREGKGLVGLQLHGGGYLVGSAKDVMSGGSRIPRGFIEQGVCSCLLSVEYSLVGQRDDEPEHPFPTQLLEALSAYRHIVQTLNVPSKHVILLGDSAGGHLALALQRYLLQSNVLPSPGGLILLSPWCDLSVESHIPHVKRLLGPRATGQLSTPYFSPALHPPPPQWPPMLVYYGKSERFVASISMLVSLFTNAGARVTSYAAEEIPERFSHDFLIMVSVERAWPKEVRKCWKRIKAWTKPLEAA</sequence>
<dbReference type="EMBL" id="ML143440">
    <property type="protein sequence ID" value="TBU26836.1"/>
    <property type="molecule type" value="Genomic_DNA"/>
</dbReference>
<name>A0A4Q9MLG8_9APHY</name>
<accession>A0A4Q9MLG8</accession>
<reference evidence="3" key="1">
    <citation type="submission" date="2019-01" db="EMBL/GenBank/DDBJ databases">
        <title>Draft genome sequences of three monokaryotic isolates of the white-rot basidiomycete fungus Dichomitus squalens.</title>
        <authorList>
            <consortium name="DOE Joint Genome Institute"/>
            <person name="Lopez S.C."/>
            <person name="Andreopoulos B."/>
            <person name="Pangilinan J."/>
            <person name="Lipzen A."/>
            <person name="Riley R."/>
            <person name="Ahrendt S."/>
            <person name="Ng V."/>
            <person name="Barry K."/>
            <person name="Daum C."/>
            <person name="Grigoriev I.V."/>
            <person name="Hilden K.S."/>
            <person name="Makela M.R."/>
            <person name="de Vries R.P."/>
        </authorList>
    </citation>
    <scope>NUCLEOTIDE SEQUENCE [LARGE SCALE GENOMIC DNA]</scope>
    <source>
        <strain evidence="3">OM18370.1</strain>
    </source>
</reference>
<dbReference type="AlphaFoldDB" id="A0A4Q9MLG8"/>
<dbReference type="PANTHER" id="PTHR48081:SF26">
    <property type="entry name" value="ALPHA_BETA HYDROLASE FOLD-3 DOMAIN-CONTAINING PROTEIN"/>
    <property type="match status" value="1"/>
</dbReference>
<dbReference type="GO" id="GO:0016787">
    <property type="term" value="F:hydrolase activity"/>
    <property type="evidence" value="ECO:0007669"/>
    <property type="project" value="UniProtKB-KW"/>
</dbReference>
<feature type="domain" description="Alpha/beta hydrolase fold-3" evidence="2">
    <location>
        <begin position="88"/>
        <end position="281"/>
    </location>
</feature>
<organism evidence="3">
    <name type="scientific">Dichomitus squalens</name>
    <dbReference type="NCBI Taxonomy" id="114155"/>
    <lineage>
        <taxon>Eukaryota</taxon>
        <taxon>Fungi</taxon>
        <taxon>Dikarya</taxon>
        <taxon>Basidiomycota</taxon>
        <taxon>Agaricomycotina</taxon>
        <taxon>Agaricomycetes</taxon>
        <taxon>Polyporales</taxon>
        <taxon>Polyporaceae</taxon>
        <taxon>Dichomitus</taxon>
    </lineage>
</organism>
<evidence type="ECO:0000313" key="3">
    <source>
        <dbReference type="EMBL" id="TBU26836.1"/>
    </source>
</evidence>
<dbReference type="Proteomes" id="UP000292957">
    <property type="component" value="Unassembled WGS sequence"/>
</dbReference>
<dbReference type="PANTHER" id="PTHR48081">
    <property type="entry name" value="AB HYDROLASE SUPERFAMILY PROTEIN C4A8.06C"/>
    <property type="match status" value="1"/>
</dbReference>
<evidence type="ECO:0000256" key="1">
    <source>
        <dbReference type="ARBA" id="ARBA00022801"/>
    </source>
</evidence>
<evidence type="ECO:0000259" key="2">
    <source>
        <dbReference type="Pfam" id="PF07859"/>
    </source>
</evidence>